<name>A0A6J5EZY6_9BURK</name>
<evidence type="ECO:0000256" key="1">
    <source>
        <dbReference type="SAM" id="Phobius"/>
    </source>
</evidence>
<sequence>MKLLRILCGSIIGAIAATVLAWGGLYLLGMIRGPGSLFDTNPNAANLFFALWFALVLAASIVGGMKASRR</sequence>
<keyword evidence="1" id="KW-1133">Transmembrane helix</keyword>
<protein>
    <submittedName>
        <fullName evidence="2">Uncharacterized protein</fullName>
    </submittedName>
</protein>
<feature type="transmembrane region" description="Helical" evidence="1">
    <location>
        <begin position="7"/>
        <end position="27"/>
    </location>
</feature>
<accession>A0A6J5EZY6</accession>
<organism evidence="2 3">
    <name type="scientific">Paraburkholderia humisilvae</name>
    <dbReference type="NCBI Taxonomy" id="627669"/>
    <lineage>
        <taxon>Bacteria</taxon>
        <taxon>Pseudomonadati</taxon>
        <taxon>Pseudomonadota</taxon>
        <taxon>Betaproteobacteria</taxon>
        <taxon>Burkholderiales</taxon>
        <taxon>Burkholderiaceae</taxon>
        <taxon>Paraburkholderia</taxon>
    </lineage>
</organism>
<evidence type="ECO:0000313" key="3">
    <source>
        <dbReference type="Proteomes" id="UP000494363"/>
    </source>
</evidence>
<keyword evidence="1" id="KW-0812">Transmembrane</keyword>
<evidence type="ECO:0000313" key="2">
    <source>
        <dbReference type="EMBL" id="CAB3771664.1"/>
    </source>
</evidence>
<feature type="transmembrane region" description="Helical" evidence="1">
    <location>
        <begin position="47"/>
        <end position="65"/>
    </location>
</feature>
<gene>
    <name evidence="2" type="ORF">LMG29542_06663</name>
</gene>
<keyword evidence="1" id="KW-0472">Membrane</keyword>
<dbReference type="AlphaFoldDB" id="A0A6J5EZY6"/>
<proteinExistence type="predicted"/>
<dbReference type="Proteomes" id="UP000494363">
    <property type="component" value="Unassembled WGS sequence"/>
</dbReference>
<reference evidence="2 3" key="1">
    <citation type="submission" date="2020-04" db="EMBL/GenBank/DDBJ databases">
        <authorList>
            <person name="De Canck E."/>
        </authorList>
    </citation>
    <scope>NUCLEOTIDE SEQUENCE [LARGE SCALE GENOMIC DNA]</scope>
    <source>
        <strain evidence="2 3">LMG 29542</strain>
    </source>
</reference>
<keyword evidence="3" id="KW-1185">Reference proteome</keyword>
<dbReference type="EMBL" id="CADIKH010000053">
    <property type="protein sequence ID" value="CAB3771664.1"/>
    <property type="molecule type" value="Genomic_DNA"/>
</dbReference>